<evidence type="ECO:0000256" key="1">
    <source>
        <dbReference type="SAM" id="SignalP"/>
    </source>
</evidence>
<feature type="chain" id="PRO_5022124002" evidence="1">
    <location>
        <begin position="24"/>
        <end position="262"/>
    </location>
</feature>
<protein>
    <submittedName>
        <fullName evidence="2">Uncharacterized protein</fullName>
    </submittedName>
</protein>
<dbReference type="InterPro" id="IPR016130">
    <property type="entry name" value="Tyr_Pase_AS"/>
</dbReference>
<dbReference type="KEGG" id="aagg:ETAA8_23640"/>
<keyword evidence="3" id="KW-1185">Reference proteome</keyword>
<dbReference type="RefSeq" id="WP_145088129.1">
    <property type="nucleotide sequence ID" value="NZ_CP036274.1"/>
</dbReference>
<proteinExistence type="predicted"/>
<evidence type="ECO:0000313" key="3">
    <source>
        <dbReference type="Proteomes" id="UP000315017"/>
    </source>
</evidence>
<dbReference type="Proteomes" id="UP000315017">
    <property type="component" value="Chromosome"/>
</dbReference>
<organism evidence="2 3">
    <name type="scientific">Anatilimnocola aggregata</name>
    <dbReference type="NCBI Taxonomy" id="2528021"/>
    <lineage>
        <taxon>Bacteria</taxon>
        <taxon>Pseudomonadati</taxon>
        <taxon>Planctomycetota</taxon>
        <taxon>Planctomycetia</taxon>
        <taxon>Pirellulales</taxon>
        <taxon>Pirellulaceae</taxon>
        <taxon>Anatilimnocola</taxon>
    </lineage>
</organism>
<dbReference type="AlphaFoldDB" id="A0A517YAL8"/>
<accession>A0A517YAL8</accession>
<reference evidence="2 3" key="1">
    <citation type="submission" date="2019-02" db="EMBL/GenBank/DDBJ databases">
        <title>Deep-cultivation of Planctomycetes and their phenomic and genomic characterization uncovers novel biology.</title>
        <authorList>
            <person name="Wiegand S."/>
            <person name="Jogler M."/>
            <person name="Boedeker C."/>
            <person name="Pinto D."/>
            <person name="Vollmers J."/>
            <person name="Rivas-Marin E."/>
            <person name="Kohn T."/>
            <person name="Peeters S.H."/>
            <person name="Heuer A."/>
            <person name="Rast P."/>
            <person name="Oberbeckmann S."/>
            <person name="Bunk B."/>
            <person name="Jeske O."/>
            <person name="Meyerdierks A."/>
            <person name="Storesund J.E."/>
            <person name="Kallscheuer N."/>
            <person name="Luecker S."/>
            <person name="Lage O.M."/>
            <person name="Pohl T."/>
            <person name="Merkel B.J."/>
            <person name="Hornburger P."/>
            <person name="Mueller R.-W."/>
            <person name="Bruemmer F."/>
            <person name="Labrenz M."/>
            <person name="Spormann A.M."/>
            <person name="Op den Camp H."/>
            <person name="Overmann J."/>
            <person name="Amann R."/>
            <person name="Jetten M.S.M."/>
            <person name="Mascher T."/>
            <person name="Medema M.H."/>
            <person name="Devos D.P."/>
            <person name="Kaster A.-K."/>
            <person name="Ovreas L."/>
            <person name="Rohde M."/>
            <person name="Galperin M.Y."/>
            <person name="Jogler C."/>
        </authorList>
    </citation>
    <scope>NUCLEOTIDE SEQUENCE [LARGE SCALE GENOMIC DNA]</scope>
    <source>
        <strain evidence="2 3">ETA_A8</strain>
    </source>
</reference>
<dbReference type="EMBL" id="CP036274">
    <property type="protein sequence ID" value="QDU27277.1"/>
    <property type="molecule type" value="Genomic_DNA"/>
</dbReference>
<dbReference type="PROSITE" id="PS00383">
    <property type="entry name" value="TYR_PHOSPHATASE_1"/>
    <property type="match status" value="1"/>
</dbReference>
<name>A0A517YAL8_9BACT</name>
<keyword evidence="1" id="KW-0732">Signal</keyword>
<gene>
    <name evidence="2" type="ORF">ETAA8_23640</name>
</gene>
<feature type="signal peptide" evidence="1">
    <location>
        <begin position="1"/>
        <end position="23"/>
    </location>
</feature>
<evidence type="ECO:0000313" key="2">
    <source>
        <dbReference type="EMBL" id="QDU27277.1"/>
    </source>
</evidence>
<sequence precursor="true">MLRLNLWFVALCALMISGGIASAADPLETTVQGKLTTGVNAIGAETTGTTIEGKGFTWELDFGKNDALAKAAEKLNGQQVVVSGKLNKVPGVEIKERLIFTVKTLKAAATKVELEAYGMKGDTKIEFASEGERTIVDIHCASGIDRCGLKRTGATWPKDVVVRLHLKGLEMFLVAADKNTIECAVPSSGAPNSTCQLMSGKRVGEITAASPYFAQVRLVAAGDKKPKIPLEGGYFEVPLPAQLLADNAKNEIMLQWVDFYRR</sequence>
<dbReference type="OrthoDB" id="286604at2"/>